<sequence length="150" mass="16055">MAQRTYFKLPELRRAAHCALNSSNSGTSSDDLLHSASPPQGPGELGPPECTLTGLRSTRGAEFLAFKRQHRYELDVCLHQACAAIPLSLQAVHELGEGTLGMALSLSLAVALAVEKSTVSLVRWRKRASTRSRSSAVISWSGGPYGYGSD</sequence>
<feature type="region of interest" description="Disordered" evidence="1">
    <location>
        <begin position="23"/>
        <end position="48"/>
    </location>
</feature>
<evidence type="ECO:0000256" key="1">
    <source>
        <dbReference type="SAM" id="MobiDB-lite"/>
    </source>
</evidence>
<evidence type="ECO:0000313" key="3">
    <source>
        <dbReference type="Proteomes" id="UP000799436"/>
    </source>
</evidence>
<evidence type="ECO:0000313" key="2">
    <source>
        <dbReference type="EMBL" id="KAF2770427.1"/>
    </source>
</evidence>
<dbReference type="AlphaFoldDB" id="A0A6G1LC14"/>
<keyword evidence="3" id="KW-1185">Reference proteome</keyword>
<reference evidence="2" key="1">
    <citation type="journal article" date="2020" name="Stud. Mycol.">
        <title>101 Dothideomycetes genomes: a test case for predicting lifestyles and emergence of pathogens.</title>
        <authorList>
            <person name="Haridas S."/>
            <person name="Albert R."/>
            <person name="Binder M."/>
            <person name="Bloem J."/>
            <person name="Labutti K."/>
            <person name="Salamov A."/>
            <person name="Andreopoulos B."/>
            <person name="Baker S."/>
            <person name="Barry K."/>
            <person name="Bills G."/>
            <person name="Bluhm B."/>
            <person name="Cannon C."/>
            <person name="Castanera R."/>
            <person name="Culley D."/>
            <person name="Daum C."/>
            <person name="Ezra D."/>
            <person name="Gonzalez J."/>
            <person name="Henrissat B."/>
            <person name="Kuo A."/>
            <person name="Liang C."/>
            <person name="Lipzen A."/>
            <person name="Lutzoni F."/>
            <person name="Magnuson J."/>
            <person name="Mondo S."/>
            <person name="Nolan M."/>
            <person name="Ohm R."/>
            <person name="Pangilinan J."/>
            <person name="Park H.-J."/>
            <person name="Ramirez L."/>
            <person name="Alfaro M."/>
            <person name="Sun H."/>
            <person name="Tritt A."/>
            <person name="Yoshinaga Y."/>
            <person name="Zwiers L.-H."/>
            <person name="Turgeon B."/>
            <person name="Goodwin S."/>
            <person name="Spatafora J."/>
            <person name="Crous P."/>
            <person name="Grigoriev I."/>
        </authorList>
    </citation>
    <scope>NUCLEOTIDE SEQUENCE</scope>
    <source>
        <strain evidence="2">CBS 116005</strain>
    </source>
</reference>
<organism evidence="2 3">
    <name type="scientific">Teratosphaeria nubilosa</name>
    <dbReference type="NCBI Taxonomy" id="161662"/>
    <lineage>
        <taxon>Eukaryota</taxon>
        <taxon>Fungi</taxon>
        <taxon>Dikarya</taxon>
        <taxon>Ascomycota</taxon>
        <taxon>Pezizomycotina</taxon>
        <taxon>Dothideomycetes</taxon>
        <taxon>Dothideomycetidae</taxon>
        <taxon>Mycosphaerellales</taxon>
        <taxon>Teratosphaeriaceae</taxon>
        <taxon>Teratosphaeria</taxon>
    </lineage>
</organism>
<proteinExistence type="predicted"/>
<protein>
    <submittedName>
        <fullName evidence="2">Uncharacterized protein</fullName>
    </submittedName>
</protein>
<gene>
    <name evidence="2" type="ORF">EJ03DRAFT_67663</name>
</gene>
<name>A0A6G1LC14_9PEZI</name>
<dbReference type="Proteomes" id="UP000799436">
    <property type="component" value="Unassembled WGS sequence"/>
</dbReference>
<dbReference type="EMBL" id="ML995826">
    <property type="protein sequence ID" value="KAF2770427.1"/>
    <property type="molecule type" value="Genomic_DNA"/>
</dbReference>
<accession>A0A6G1LC14</accession>